<reference evidence="2" key="2">
    <citation type="submission" date="2020-09" db="EMBL/GenBank/DDBJ databases">
        <authorList>
            <person name="Sun Q."/>
            <person name="Kim S."/>
        </authorList>
    </citation>
    <scope>NUCLEOTIDE SEQUENCE</scope>
    <source>
        <strain evidence="2">KCTC 12719</strain>
    </source>
</reference>
<comment type="caution">
    <text evidence="2">The sequence shown here is derived from an EMBL/GenBank/DDBJ whole genome shotgun (WGS) entry which is preliminary data.</text>
</comment>
<gene>
    <name evidence="2" type="ORF">GCM10007103_29760</name>
</gene>
<sequence>MTVFAKNQEPLESLTNEHKHTLEFCARIRKGLHRNIETVRIRKYIDWFEKNYLGPHFELEEQYIFPVLGNNARVKKALANHRRIRRLLSCSCTDEKVLNLLEEELATYIRFEERTLYKEIRMAAGAEELSRMKQHHDSIDFSEDTWKDTFWV</sequence>
<protein>
    <recommendedName>
        <fullName evidence="1">Hemerythrin-like domain-containing protein</fullName>
    </recommendedName>
</protein>
<dbReference type="AlphaFoldDB" id="A0A918SKP4"/>
<reference evidence="2" key="1">
    <citation type="journal article" date="2014" name="Int. J. Syst. Evol. Microbiol.">
        <title>Complete genome sequence of Corynebacterium casei LMG S-19264T (=DSM 44701T), isolated from a smear-ripened cheese.</title>
        <authorList>
            <consortium name="US DOE Joint Genome Institute (JGI-PGF)"/>
            <person name="Walter F."/>
            <person name="Albersmeier A."/>
            <person name="Kalinowski J."/>
            <person name="Ruckert C."/>
        </authorList>
    </citation>
    <scope>NUCLEOTIDE SEQUENCE</scope>
    <source>
        <strain evidence="2">KCTC 12719</strain>
    </source>
</reference>
<dbReference type="Gene3D" id="1.20.120.520">
    <property type="entry name" value="nmb1532 protein domain like"/>
    <property type="match status" value="1"/>
</dbReference>
<organism evidence="2 3">
    <name type="scientific">Salinimicrobium marinum</name>
    <dbReference type="NCBI Taxonomy" id="680283"/>
    <lineage>
        <taxon>Bacteria</taxon>
        <taxon>Pseudomonadati</taxon>
        <taxon>Bacteroidota</taxon>
        <taxon>Flavobacteriia</taxon>
        <taxon>Flavobacteriales</taxon>
        <taxon>Flavobacteriaceae</taxon>
        <taxon>Salinimicrobium</taxon>
    </lineage>
</organism>
<dbReference type="EMBL" id="BMXB01000016">
    <property type="protein sequence ID" value="GHA46760.1"/>
    <property type="molecule type" value="Genomic_DNA"/>
</dbReference>
<evidence type="ECO:0000259" key="1">
    <source>
        <dbReference type="Pfam" id="PF01814"/>
    </source>
</evidence>
<dbReference type="InterPro" id="IPR012312">
    <property type="entry name" value="Hemerythrin-like"/>
</dbReference>
<dbReference type="Proteomes" id="UP000610456">
    <property type="component" value="Unassembled WGS sequence"/>
</dbReference>
<dbReference type="Pfam" id="PF01814">
    <property type="entry name" value="Hemerythrin"/>
    <property type="match status" value="1"/>
</dbReference>
<keyword evidence="3" id="KW-1185">Reference proteome</keyword>
<feature type="domain" description="Hemerythrin-like" evidence="1">
    <location>
        <begin position="10"/>
        <end position="88"/>
    </location>
</feature>
<evidence type="ECO:0000313" key="2">
    <source>
        <dbReference type="EMBL" id="GHA46760.1"/>
    </source>
</evidence>
<dbReference type="RefSeq" id="WP_189605584.1">
    <property type="nucleotide sequence ID" value="NZ_BMXB01000016.1"/>
</dbReference>
<accession>A0A918SKP4</accession>
<name>A0A918SKP4_9FLAO</name>
<evidence type="ECO:0000313" key="3">
    <source>
        <dbReference type="Proteomes" id="UP000610456"/>
    </source>
</evidence>
<proteinExistence type="predicted"/>